<dbReference type="Pfam" id="PF13041">
    <property type="entry name" value="PPR_2"/>
    <property type="match status" value="2"/>
</dbReference>
<protein>
    <recommendedName>
        <fullName evidence="4">Pentatricopeptide repeat-containing protein</fullName>
    </recommendedName>
</protein>
<dbReference type="EMBL" id="CAJOBB010017528">
    <property type="protein sequence ID" value="CAF4339966.1"/>
    <property type="molecule type" value="Genomic_DNA"/>
</dbReference>
<dbReference type="GO" id="GO:0009451">
    <property type="term" value="P:RNA modification"/>
    <property type="evidence" value="ECO:0007669"/>
    <property type="project" value="InterPro"/>
</dbReference>
<name>A0A820KB85_9BILA</name>
<reference evidence="2" key="1">
    <citation type="submission" date="2021-02" db="EMBL/GenBank/DDBJ databases">
        <authorList>
            <person name="Nowell W R."/>
        </authorList>
    </citation>
    <scope>NUCLEOTIDE SEQUENCE</scope>
</reference>
<evidence type="ECO:0008006" key="4">
    <source>
        <dbReference type="Google" id="ProtNLM"/>
    </source>
</evidence>
<feature type="non-terminal residue" evidence="2">
    <location>
        <position position="1"/>
    </location>
</feature>
<dbReference type="Gene3D" id="1.25.40.10">
    <property type="entry name" value="Tetratricopeptide repeat domain"/>
    <property type="match status" value="2"/>
</dbReference>
<feature type="repeat" description="PPR" evidence="1">
    <location>
        <begin position="130"/>
        <end position="164"/>
    </location>
</feature>
<dbReference type="InterPro" id="IPR046960">
    <property type="entry name" value="PPR_At4g14850-like_plant"/>
</dbReference>
<evidence type="ECO:0000313" key="3">
    <source>
        <dbReference type="Proteomes" id="UP000663868"/>
    </source>
</evidence>
<dbReference type="PANTHER" id="PTHR47926">
    <property type="entry name" value="PENTATRICOPEPTIDE REPEAT-CONTAINING PROTEIN"/>
    <property type="match status" value="1"/>
</dbReference>
<accession>A0A820KB85</accession>
<sequence>YTYTMIFKTCSQLNDSQSIEFGKGLFENLPSQYQNHPIILNSALHMLMQHGDIKLSEKLFSKIDKDTTSYGVMMSGYLKNKQIEKTIDLFFQINKPNDINLIIFFNACAEIGNEKVVHSILNMFSKLNRNEMTYGLMMNMYNKRNEPEETLNLYEEMKREKIQPNEQISILILNAFFQLNHFIKAEEFFNQIPNKSSMIYDVVLNGLANHNRAEQAFDLFQQMSIPPNEYTLSILFKICSQLNNIKSLEFAKKILNVMPEKISIEYNYS</sequence>
<dbReference type="Proteomes" id="UP000663868">
    <property type="component" value="Unassembled WGS sequence"/>
</dbReference>
<comment type="caution">
    <text evidence="2">The sequence shown here is derived from an EMBL/GenBank/DDBJ whole genome shotgun (WGS) entry which is preliminary data.</text>
</comment>
<gene>
    <name evidence="2" type="ORF">KXQ929_LOCUS47653</name>
</gene>
<evidence type="ECO:0000313" key="2">
    <source>
        <dbReference type="EMBL" id="CAF4339966.1"/>
    </source>
</evidence>
<dbReference type="NCBIfam" id="TIGR00756">
    <property type="entry name" value="PPR"/>
    <property type="match status" value="3"/>
</dbReference>
<organism evidence="2 3">
    <name type="scientific">Adineta steineri</name>
    <dbReference type="NCBI Taxonomy" id="433720"/>
    <lineage>
        <taxon>Eukaryota</taxon>
        <taxon>Metazoa</taxon>
        <taxon>Spiralia</taxon>
        <taxon>Gnathifera</taxon>
        <taxon>Rotifera</taxon>
        <taxon>Eurotatoria</taxon>
        <taxon>Bdelloidea</taxon>
        <taxon>Adinetida</taxon>
        <taxon>Adinetidae</taxon>
        <taxon>Adineta</taxon>
    </lineage>
</organism>
<evidence type="ECO:0000256" key="1">
    <source>
        <dbReference type="PROSITE-ProRule" id="PRU00708"/>
    </source>
</evidence>
<dbReference type="GO" id="GO:0003723">
    <property type="term" value="F:RNA binding"/>
    <property type="evidence" value="ECO:0007669"/>
    <property type="project" value="InterPro"/>
</dbReference>
<proteinExistence type="predicted"/>
<dbReference type="PROSITE" id="PS51375">
    <property type="entry name" value="PPR"/>
    <property type="match status" value="1"/>
</dbReference>
<dbReference type="Pfam" id="PF01535">
    <property type="entry name" value="PPR"/>
    <property type="match status" value="1"/>
</dbReference>
<dbReference type="AlphaFoldDB" id="A0A820KB85"/>
<dbReference type="InterPro" id="IPR011990">
    <property type="entry name" value="TPR-like_helical_dom_sf"/>
</dbReference>
<dbReference type="InterPro" id="IPR002885">
    <property type="entry name" value="PPR_rpt"/>
</dbReference>